<comment type="caution">
    <text evidence="3">The sequence shown here is derived from an EMBL/GenBank/DDBJ whole genome shotgun (WGS) entry which is preliminary data.</text>
</comment>
<comment type="catalytic activity">
    <reaction evidence="2">
        <text>1,4-dihydroxy-2-naphthoyl-CoA + H2O = 1,4-dihydroxy-2-naphthoate + CoA + H(+)</text>
        <dbReference type="Rhea" id="RHEA:26309"/>
        <dbReference type="ChEBI" id="CHEBI:11173"/>
        <dbReference type="ChEBI" id="CHEBI:15377"/>
        <dbReference type="ChEBI" id="CHEBI:15378"/>
        <dbReference type="ChEBI" id="CHEBI:57287"/>
        <dbReference type="ChEBI" id="CHEBI:58897"/>
        <dbReference type="EC" id="3.1.2.28"/>
    </reaction>
</comment>
<dbReference type="Proteomes" id="UP000607397">
    <property type="component" value="Unassembled WGS sequence"/>
</dbReference>
<dbReference type="PANTHER" id="PTHR31793">
    <property type="entry name" value="4-HYDROXYBENZOYL-COA THIOESTERASE FAMILY MEMBER"/>
    <property type="match status" value="1"/>
</dbReference>
<feature type="active site" evidence="2">
    <location>
        <position position="15"/>
    </location>
</feature>
<dbReference type="InterPro" id="IPR050563">
    <property type="entry name" value="4-hydroxybenzoyl-CoA_TE"/>
</dbReference>
<keyword evidence="1 2" id="KW-0378">Hydrolase</keyword>
<dbReference type="EC" id="3.1.2.28" evidence="2"/>
<evidence type="ECO:0000256" key="2">
    <source>
        <dbReference type="HAMAP-Rule" id="MF_02101"/>
    </source>
</evidence>
<dbReference type="HAMAP" id="MF_02101">
    <property type="entry name" value="DHNA_CoA_hydrolase"/>
    <property type="match status" value="1"/>
</dbReference>
<sequence length="139" mass="15975">MPFTYTRTIRFQDTDAAGVIYFTNTLAICHEAYEESLMASGIEIWKFFSNSAIAIPIVHANVDFFRPAFCGDEQQVRLTPDLLTPEEFQIDYEIATTADPDRLVSKAITRHVCINPINRQRKPLPEDVLAWLKRWSHGE</sequence>
<evidence type="ECO:0000313" key="4">
    <source>
        <dbReference type="Proteomes" id="UP000607397"/>
    </source>
</evidence>
<dbReference type="EMBL" id="WVIC01000044">
    <property type="protein sequence ID" value="NCJ08228.1"/>
    <property type="molecule type" value="Genomic_DNA"/>
</dbReference>
<dbReference type="RefSeq" id="WP_161826702.1">
    <property type="nucleotide sequence ID" value="NZ_WVIC01000044.1"/>
</dbReference>
<dbReference type="InterPro" id="IPR029069">
    <property type="entry name" value="HotDog_dom_sf"/>
</dbReference>
<dbReference type="Pfam" id="PF13279">
    <property type="entry name" value="4HBT_2"/>
    <property type="match status" value="1"/>
</dbReference>
<name>A0A8K2A1Z1_9CYAN</name>
<accession>A0A8K2A1Z1</accession>
<proteinExistence type="inferred from homology"/>
<gene>
    <name evidence="3" type="ORF">GS597_17280</name>
</gene>
<dbReference type="UniPathway" id="UPA01057">
    <property type="reaction ID" value="UER01033"/>
</dbReference>
<evidence type="ECO:0000256" key="1">
    <source>
        <dbReference type="ARBA" id="ARBA00022801"/>
    </source>
</evidence>
<reference evidence="3" key="1">
    <citation type="submission" date="2019-12" db="EMBL/GenBank/DDBJ databases">
        <title>High-Quality draft genome sequences of three cyanobacteria isolated from the limestone walls of the Old Cathedral of Coimbra.</title>
        <authorList>
            <person name="Tiago I."/>
            <person name="Soares F."/>
            <person name="Portugal A."/>
        </authorList>
    </citation>
    <scope>NUCLEOTIDE SEQUENCE [LARGE SCALE GENOMIC DNA]</scope>
    <source>
        <strain evidence="3">C</strain>
    </source>
</reference>
<organism evidence="3 4">
    <name type="scientific">Petrachloros mirabilis ULC683</name>
    <dbReference type="NCBI Taxonomy" id="2781853"/>
    <lineage>
        <taxon>Bacteria</taxon>
        <taxon>Bacillati</taxon>
        <taxon>Cyanobacteriota</taxon>
        <taxon>Cyanophyceae</taxon>
        <taxon>Synechococcales</taxon>
        <taxon>Petrachlorosaceae</taxon>
        <taxon>Petrachloros</taxon>
        <taxon>Petrachloros mirabilis</taxon>
    </lineage>
</organism>
<dbReference type="GO" id="GO:0061522">
    <property type="term" value="F:1,4-dihydroxy-2-naphthoyl-CoA thioesterase activity"/>
    <property type="evidence" value="ECO:0007669"/>
    <property type="project" value="UniProtKB-EC"/>
</dbReference>
<comment type="similarity">
    <text evidence="2">Belongs to the 4-hydroxybenzoyl-CoA thioesterase family. DHNA-CoA hydrolase subfamily.</text>
</comment>
<dbReference type="UniPathway" id="UPA00995"/>
<dbReference type="InterPro" id="IPR022829">
    <property type="entry name" value="DHNA_CoA_hydrolase"/>
</dbReference>
<comment type="function">
    <text evidence="2">Catalyzes the hydrolysis of 1,4-dihydroxy-2-naphthoyl-CoA (DHNA-CoA) to 1,4-dihydroxy-2-naphthoate (DHNA), a reaction involved in phylloquinone (vitamin K1) biosynthesis.</text>
</comment>
<dbReference type="Gene3D" id="3.10.129.10">
    <property type="entry name" value="Hotdog Thioesterase"/>
    <property type="match status" value="1"/>
</dbReference>
<comment type="pathway">
    <text evidence="2">Cofactor biosynthesis; phylloquinone biosynthesis.</text>
</comment>
<comment type="pathway">
    <text evidence="2">Quinol/quinone metabolism; 1,4-dihydroxy-2-naphthoate biosynthesis; 1,4-dihydroxy-2-naphthoate from chorismate: step 7/7.</text>
</comment>
<evidence type="ECO:0000313" key="3">
    <source>
        <dbReference type="EMBL" id="NCJ08228.1"/>
    </source>
</evidence>
<keyword evidence="4" id="KW-1185">Reference proteome</keyword>
<dbReference type="GO" id="GO:0042372">
    <property type="term" value="P:phylloquinone biosynthetic process"/>
    <property type="evidence" value="ECO:0007669"/>
    <property type="project" value="UniProtKB-UniRule"/>
</dbReference>
<dbReference type="CDD" id="cd00586">
    <property type="entry name" value="4HBT"/>
    <property type="match status" value="1"/>
</dbReference>
<dbReference type="PANTHER" id="PTHR31793:SF37">
    <property type="entry name" value="ACYL-COA THIOESTER HYDROLASE YBGC"/>
    <property type="match status" value="1"/>
</dbReference>
<dbReference type="AlphaFoldDB" id="A0A8K2A1Z1"/>
<dbReference type="GO" id="GO:0047617">
    <property type="term" value="F:fatty acyl-CoA hydrolase activity"/>
    <property type="evidence" value="ECO:0007669"/>
    <property type="project" value="TreeGrafter"/>
</dbReference>
<dbReference type="SUPFAM" id="SSF54637">
    <property type="entry name" value="Thioesterase/thiol ester dehydrase-isomerase"/>
    <property type="match status" value="1"/>
</dbReference>
<protein>
    <recommendedName>
        <fullName evidence="2">1,4-dihydroxy-2-naphthoyl-CoA hydrolase</fullName>
        <shortName evidence="2">DHNA-CoA hydrolase</shortName>
        <ecNumber evidence="2">3.1.2.28</ecNumber>
    </recommendedName>
    <alternativeName>
        <fullName evidence="2">DHNA-CoA thioesterase</fullName>
    </alternativeName>
</protein>